<accession>A0A430F919</accession>
<protein>
    <submittedName>
        <fullName evidence="2">Uncharacterized protein</fullName>
    </submittedName>
</protein>
<keyword evidence="3" id="KW-1185">Reference proteome</keyword>
<organism evidence="2 3">
    <name type="scientific">Bifidobacterium castoris</name>
    <dbReference type="NCBI Taxonomy" id="2306972"/>
    <lineage>
        <taxon>Bacteria</taxon>
        <taxon>Bacillati</taxon>
        <taxon>Actinomycetota</taxon>
        <taxon>Actinomycetes</taxon>
        <taxon>Bifidobacteriales</taxon>
        <taxon>Bifidobacteriaceae</taxon>
        <taxon>Bifidobacterium</taxon>
    </lineage>
</organism>
<name>A0A430F919_9BIFI</name>
<dbReference type="AlphaFoldDB" id="A0A430F919"/>
<keyword evidence="1" id="KW-0732">Signal</keyword>
<gene>
    <name evidence="2" type="ORF">D2E22_0739</name>
</gene>
<dbReference type="Proteomes" id="UP000288052">
    <property type="component" value="Unassembled WGS sequence"/>
</dbReference>
<dbReference type="EMBL" id="QXGI01000002">
    <property type="protein sequence ID" value="RSX49319.1"/>
    <property type="molecule type" value="Genomic_DNA"/>
</dbReference>
<sequence length="137" mass="14863">MKSKNLSRKAIALLAIAASTFCFAFPALAGNTAKTGWSAYLTNWNTADTPNRQKQNTSDGYISASSVSGNRTIRAWMLGYSNEDVRSGTVTLTSGSVGYVTNQTYQIYGRKQVHMRLQNTQNVAGTEAAGLWSPDNK</sequence>
<proteinExistence type="predicted"/>
<feature type="signal peptide" evidence="1">
    <location>
        <begin position="1"/>
        <end position="24"/>
    </location>
</feature>
<comment type="caution">
    <text evidence="2">The sequence shown here is derived from an EMBL/GenBank/DDBJ whole genome shotgun (WGS) entry which is preliminary data.</text>
</comment>
<evidence type="ECO:0000313" key="3">
    <source>
        <dbReference type="Proteomes" id="UP000288052"/>
    </source>
</evidence>
<evidence type="ECO:0000313" key="2">
    <source>
        <dbReference type="EMBL" id="RSX49319.1"/>
    </source>
</evidence>
<evidence type="ECO:0000256" key="1">
    <source>
        <dbReference type="SAM" id="SignalP"/>
    </source>
</evidence>
<reference evidence="2 3" key="1">
    <citation type="submission" date="2018-09" db="EMBL/GenBank/DDBJ databases">
        <title>Characterization of the phylogenetic diversity of five novel species belonging to the genus Bifidobacterium.</title>
        <authorList>
            <person name="Lugli G.A."/>
            <person name="Duranti S."/>
            <person name="Milani C."/>
        </authorList>
    </citation>
    <scope>NUCLEOTIDE SEQUENCE [LARGE SCALE GENOMIC DNA]</scope>
    <source>
        <strain evidence="2 3">2020B</strain>
    </source>
</reference>
<feature type="chain" id="PRO_5039421257" evidence="1">
    <location>
        <begin position="25"/>
        <end position="137"/>
    </location>
</feature>
<dbReference type="RefSeq" id="WP_126031769.1">
    <property type="nucleotide sequence ID" value="NZ_QXGI01000002.1"/>
</dbReference>
<dbReference type="OrthoDB" id="3234093at2"/>